<accession>A0A8S5V4T3</accession>
<reference evidence="1" key="1">
    <citation type="journal article" date="2021" name="Proc. Natl. Acad. Sci. U.S.A.">
        <title>A Catalog of Tens of Thousands of Viruses from Human Metagenomes Reveals Hidden Associations with Chronic Diseases.</title>
        <authorList>
            <person name="Tisza M.J."/>
            <person name="Buck C.B."/>
        </authorList>
    </citation>
    <scope>NUCLEOTIDE SEQUENCE</scope>
    <source>
        <strain evidence="1">CtKkB1</strain>
    </source>
</reference>
<protein>
    <submittedName>
        <fullName evidence="1">Uncharacterized protein</fullName>
    </submittedName>
</protein>
<sequence>MKIKKIISLCKANKHISLYDMTTQMLGDGLAAYYLNDCPVFSIDSLMTSFDITPTQADKIVQRYTAEPPEAFLKMVKDEFDGEERCDPLPISLRIGSYDYIPYKTSAGIEFVESKYLEPLDVDEFELYYRQTAAGAFFAAKAGFFVMAIIPISTTRVLTENTVGYLDELSSMSSIKYENLK</sequence>
<proteinExistence type="predicted"/>
<organism evidence="1">
    <name type="scientific">Myoviridae sp. ctKkB1</name>
    <dbReference type="NCBI Taxonomy" id="2825081"/>
    <lineage>
        <taxon>Viruses</taxon>
        <taxon>Duplodnaviria</taxon>
        <taxon>Heunggongvirae</taxon>
        <taxon>Uroviricota</taxon>
        <taxon>Caudoviricetes</taxon>
    </lineage>
</organism>
<evidence type="ECO:0000313" key="1">
    <source>
        <dbReference type="EMBL" id="DAG01623.1"/>
    </source>
</evidence>
<dbReference type="EMBL" id="BK016195">
    <property type="protein sequence ID" value="DAG01623.1"/>
    <property type="molecule type" value="Genomic_DNA"/>
</dbReference>
<name>A0A8S5V4T3_9CAUD</name>